<dbReference type="EMBL" id="MCFG01000203">
    <property type="protein sequence ID" value="ORX78627.1"/>
    <property type="molecule type" value="Genomic_DNA"/>
</dbReference>
<reference evidence="14 15" key="2">
    <citation type="submission" date="2016-08" db="EMBL/GenBank/DDBJ databases">
        <title>Pervasive Adenine N6-methylation of Active Genes in Fungi.</title>
        <authorList>
            <consortium name="DOE Joint Genome Institute"/>
            <person name="Mondo S.J."/>
            <person name="Dannebaum R.O."/>
            <person name="Kuo R.C."/>
            <person name="Labutti K."/>
            <person name="Haridas S."/>
            <person name="Kuo A."/>
            <person name="Salamov A."/>
            <person name="Ahrendt S.R."/>
            <person name="Lipzen A."/>
            <person name="Sullivan W."/>
            <person name="Andreopoulos W.B."/>
            <person name="Clum A."/>
            <person name="Lindquist E."/>
            <person name="Daum C."/>
            <person name="Ramamoorthy G.K."/>
            <person name="Gryganskyi A."/>
            <person name="Culley D."/>
            <person name="Magnuson J.K."/>
            <person name="James T.Y."/>
            <person name="O'Malley M.A."/>
            <person name="Stajich J.E."/>
            <person name="Spatafora J.W."/>
            <person name="Visel A."/>
            <person name="Grigoriev I.V."/>
        </authorList>
    </citation>
    <scope>NUCLEOTIDE SEQUENCE [LARGE SCALE GENOMIC DNA]</scope>
    <source>
        <strain evidence="14 15">S4</strain>
    </source>
</reference>
<feature type="domain" description="CBM10" evidence="13">
    <location>
        <begin position="62"/>
        <end position="99"/>
    </location>
</feature>
<dbReference type="InterPro" id="IPR029058">
    <property type="entry name" value="AB_hydrolase_fold"/>
</dbReference>
<evidence type="ECO:0000256" key="7">
    <source>
        <dbReference type="ARBA" id="ARBA00022801"/>
    </source>
</evidence>
<evidence type="ECO:0000256" key="8">
    <source>
        <dbReference type="ARBA" id="ARBA00023277"/>
    </source>
</evidence>
<feature type="domain" description="CBM10" evidence="13">
    <location>
        <begin position="20"/>
        <end position="58"/>
    </location>
</feature>
<sequence length="396" mass="43670">MKFFVALSAIAAFASSASAACFSEKLGYPCCSANNKNVVYTDSDGDWGVENNNWCGMSTGGDCWATALGYKCCQSTSVVVETDANGKWGIENNEWCGIVSGGSNPNTGRTTRTTTTTVKPSPTPAVPSYPYELKNDPVPSKGCGKSPGIKTGSFQFQWGGRKNRLVHIDLPNNYDNNHPYRLVFGMQCMGGSGANVRNEQYYGLKPLDTGKTTIFVAPEGNGQQLPWGQEDYQLFDELLEKLKTDLCIDESRVFSTGFSYGSMFSNGLAWDHQKVLRGVAVYETAAVNIWLPKNTGLPIAWMGVLGFDDGLCTPQMGRQARDVILKNNSDGGKAVNERAEEAQPNGPHKCYEYKQVDQRFPVKWCTQSGGHQWEHKDPGSWQTWVPQETWDFITKF</sequence>
<evidence type="ECO:0000256" key="11">
    <source>
        <dbReference type="SAM" id="MobiDB-lite"/>
    </source>
</evidence>
<dbReference type="GO" id="GO:0045493">
    <property type="term" value="P:xylan catabolic process"/>
    <property type="evidence" value="ECO:0007669"/>
    <property type="project" value="UniProtKB-KW"/>
</dbReference>
<comment type="caution">
    <text evidence="14">The sequence shown here is derived from an EMBL/GenBank/DDBJ whole genome shotgun (WGS) entry which is preliminary data.</text>
</comment>
<feature type="chain" id="PRO_5043893127" description="feruloyl esterase" evidence="12">
    <location>
        <begin position="20"/>
        <end position="396"/>
    </location>
</feature>
<feature type="region of interest" description="Disordered" evidence="11">
    <location>
        <begin position="106"/>
        <end position="132"/>
    </location>
</feature>
<dbReference type="PROSITE" id="PS51257">
    <property type="entry name" value="PROKAR_LIPOPROTEIN"/>
    <property type="match status" value="1"/>
</dbReference>
<dbReference type="Proteomes" id="UP000193944">
    <property type="component" value="Unassembled WGS sequence"/>
</dbReference>
<keyword evidence="8" id="KW-0119">Carbohydrate metabolism</keyword>
<dbReference type="Gene3D" id="3.90.1220.10">
    <property type="entry name" value="Cellulose docking domain, dockering"/>
    <property type="match status" value="2"/>
</dbReference>
<dbReference type="GO" id="GO:0030600">
    <property type="term" value="F:feruloyl esterase activity"/>
    <property type="evidence" value="ECO:0007669"/>
    <property type="project" value="UniProtKB-EC"/>
</dbReference>
<dbReference type="PANTHER" id="PTHR38050">
    <property type="match status" value="1"/>
</dbReference>
<keyword evidence="7" id="KW-0378">Hydrolase</keyword>
<evidence type="ECO:0000256" key="5">
    <source>
        <dbReference type="ARBA" id="ARBA00022729"/>
    </source>
</evidence>
<keyword evidence="6" id="KW-0677">Repeat</keyword>
<keyword evidence="5 12" id="KW-0732">Signal</keyword>
<keyword evidence="4" id="KW-0858">Xylan degradation</keyword>
<evidence type="ECO:0000256" key="12">
    <source>
        <dbReference type="SAM" id="SignalP"/>
    </source>
</evidence>
<dbReference type="SUPFAM" id="SSF53474">
    <property type="entry name" value="alpha/beta-Hydrolases"/>
    <property type="match status" value="1"/>
</dbReference>
<dbReference type="STRING" id="1754192.A0A1Y1WYH1"/>
<dbReference type="EC" id="3.1.1.73" evidence="2"/>
<dbReference type="Gene3D" id="3.40.50.1820">
    <property type="entry name" value="alpha/beta hydrolase"/>
    <property type="match status" value="1"/>
</dbReference>
<dbReference type="Pfam" id="PF02013">
    <property type="entry name" value="CBM_10"/>
    <property type="match status" value="2"/>
</dbReference>
<evidence type="ECO:0000256" key="3">
    <source>
        <dbReference type="ARBA" id="ARBA00022525"/>
    </source>
</evidence>
<organism evidence="14 15">
    <name type="scientific">Anaeromyces robustus</name>
    <dbReference type="NCBI Taxonomy" id="1754192"/>
    <lineage>
        <taxon>Eukaryota</taxon>
        <taxon>Fungi</taxon>
        <taxon>Fungi incertae sedis</taxon>
        <taxon>Chytridiomycota</taxon>
        <taxon>Chytridiomycota incertae sedis</taxon>
        <taxon>Neocallimastigomycetes</taxon>
        <taxon>Neocallimastigales</taxon>
        <taxon>Neocallimastigaceae</taxon>
        <taxon>Anaeromyces</taxon>
    </lineage>
</organism>
<keyword evidence="15" id="KW-1185">Reference proteome</keyword>
<gene>
    <name evidence="14" type="ORF">BCR32DRAFT_328455</name>
</gene>
<comment type="subcellular location">
    <subcellularLocation>
        <location evidence="1">Secreted</location>
    </subcellularLocation>
</comment>
<evidence type="ECO:0000256" key="2">
    <source>
        <dbReference type="ARBA" id="ARBA00013091"/>
    </source>
</evidence>
<accession>A0A1Y1WYH1</accession>
<feature type="signal peptide" evidence="12">
    <location>
        <begin position="1"/>
        <end position="19"/>
    </location>
</feature>
<keyword evidence="9" id="KW-0624">Polysaccharide degradation</keyword>
<name>A0A1Y1WYH1_9FUNG</name>
<evidence type="ECO:0000259" key="13">
    <source>
        <dbReference type="PROSITE" id="PS51763"/>
    </source>
</evidence>
<dbReference type="OrthoDB" id="424610at2759"/>
<evidence type="ECO:0000256" key="1">
    <source>
        <dbReference type="ARBA" id="ARBA00004613"/>
    </source>
</evidence>
<protein>
    <recommendedName>
        <fullName evidence="2">feruloyl esterase</fullName>
        <ecNumber evidence="2">3.1.1.73</ecNumber>
    </recommendedName>
</protein>
<dbReference type="InterPro" id="IPR002883">
    <property type="entry name" value="CBM10/Dockerin_dom"/>
</dbReference>
<evidence type="ECO:0000256" key="4">
    <source>
        <dbReference type="ARBA" id="ARBA00022651"/>
    </source>
</evidence>
<dbReference type="PROSITE" id="PS51763">
    <property type="entry name" value="CBM10"/>
    <property type="match status" value="2"/>
</dbReference>
<evidence type="ECO:0000256" key="10">
    <source>
        <dbReference type="ARBA" id="ARBA00034075"/>
    </source>
</evidence>
<evidence type="ECO:0000313" key="14">
    <source>
        <dbReference type="EMBL" id="ORX78627.1"/>
    </source>
</evidence>
<reference evidence="14 15" key="1">
    <citation type="submission" date="2016-08" db="EMBL/GenBank/DDBJ databases">
        <title>A Parts List for Fungal Cellulosomes Revealed by Comparative Genomics.</title>
        <authorList>
            <consortium name="DOE Joint Genome Institute"/>
            <person name="Haitjema C.H."/>
            <person name="Gilmore S.P."/>
            <person name="Henske J.K."/>
            <person name="Solomon K.V."/>
            <person name="De Groot R."/>
            <person name="Kuo A."/>
            <person name="Mondo S.J."/>
            <person name="Salamov A.A."/>
            <person name="Labutti K."/>
            <person name="Zhao Z."/>
            <person name="Chiniquy J."/>
            <person name="Barry K."/>
            <person name="Brewer H.M."/>
            <person name="Purvine S.O."/>
            <person name="Wright A.T."/>
            <person name="Boxma B."/>
            <person name="Van Alen T."/>
            <person name="Hackstein J.H."/>
            <person name="Baker S.E."/>
            <person name="Grigoriev I.V."/>
            <person name="O'Malley M.A."/>
        </authorList>
    </citation>
    <scope>NUCLEOTIDE SEQUENCE [LARGE SCALE GENOMIC DNA]</scope>
    <source>
        <strain evidence="14 15">S4</strain>
    </source>
</reference>
<proteinExistence type="predicted"/>
<evidence type="ECO:0000256" key="9">
    <source>
        <dbReference type="ARBA" id="ARBA00023326"/>
    </source>
</evidence>
<dbReference type="GO" id="GO:0005576">
    <property type="term" value="C:extracellular region"/>
    <property type="evidence" value="ECO:0007669"/>
    <property type="project" value="UniProtKB-SubCell"/>
</dbReference>
<evidence type="ECO:0000313" key="15">
    <source>
        <dbReference type="Proteomes" id="UP000193944"/>
    </source>
</evidence>
<dbReference type="AlphaFoldDB" id="A0A1Y1WYH1"/>
<feature type="compositionally biased region" description="Low complexity" evidence="11">
    <location>
        <begin position="106"/>
        <end position="120"/>
    </location>
</feature>
<evidence type="ECO:0000256" key="6">
    <source>
        <dbReference type="ARBA" id="ARBA00022737"/>
    </source>
</evidence>
<keyword evidence="3" id="KW-0964">Secreted</keyword>
<dbReference type="PANTHER" id="PTHR38050:SF2">
    <property type="entry name" value="FERULOYL ESTERASE C-RELATED"/>
    <property type="match status" value="1"/>
</dbReference>
<comment type="catalytic activity">
    <reaction evidence="10">
        <text>feruloyl-polysaccharide + H2O = ferulate + polysaccharide.</text>
        <dbReference type="EC" id="3.1.1.73"/>
    </reaction>
</comment>
<dbReference type="InterPro" id="IPR043595">
    <property type="entry name" value="FaeB/C/D"/>
</dbReference>
<dbReference type="SUPFAM" id="SSF64571">
    <property type="entry name" value="Cellulose docking domain, dockering"/>
    <property type="match status" value="2"/>
</dbReference>
<dbReference type="InterPro" id="IPR009034">
    <property type="entry name" value="Dockerin_dom_fun_sf"/>
</dbReference>